<sequence length="111" mass="13028">MTLKILFFIMLSVNILSAQNVYERNCIPCHRDLPTSLQQMFKEYLLVYSGEQNVKAGIKHYLKYPNRSISVMSALFIDNFGIKKKSTLTPKELDEAIDIYWDKFKVFNKLK</sequence>
<dbReference type="EMBL" id="FPHL01000021">
    <property type="protein sequence ID" value="SFV60320.1"/>
    <property type="molecule type" value="Genomic_DNA"/>
</dbReference>
<name>A0A1W1C3A0_9ZZZZ</name>
<protein>
    <recommendedName>
        <fullName evidence="2">Cytochrome c domain-containing protein</fullName>
    </recommendedName>
</protein>
<accession>A0A1W1C3A0</accession>
<gene>
    <name evidence="1" type="ORF">MNB_SV-10-83</name>
</gene>
<reference evidence="1" key="1">
    <citation type="submission" date="2016-10" db="EMBL/GenBank/DDBJ databases">
        <authorList>
            <person name="de Groot N.N."/>
        </authorList>
    </citation>
    <scope>NUCLEOTIDE SEQUENCE</scope>
</reference>
<organism evidence="1">
    <name type="scientific">hydrothermal vent metagenome</name>
    <dbReference type="NCBI Taxonomy" id="652676"/>
    <lineage>
        <taxon>unclassified sequences</taxon>
        <taxon>metagenomes</taxon>
        <taxon>ecological metagenomes</taxon>
    </lineage>
</organism>
<dbReference type="AlphaFoldDB" id="A0A1W1C3A0"/>
<proteinExistence type="predicted"/>
<evidence type="ECO:0000313" key="1">
    <source>
        <dbReference type="EMBL" id="SFV60320.1"/>
    </source>
</evidence>
<evidence type="ECO:0008006" key="2">
    <source>
        <dbReference type="Google" id="ProtNLM"/>
    </source>
</evidence>